<keyword evidence="2" id="KW-0812">Transmembrane</keyword>
<comment type="caution">
    <text evidence="3">The sequence shown here is derived from an EMBL/GenBank/DDBJ whole genome shotgun (WGS) entry which is preliminary data.</text>
</comment>
<keyword evidence="2" id="KW-0472">Membrane</keyword>
<keyword evidence="1" id="KW-0175">Coiled coil</keyword>
<evidence type="ECO:0000313" key="3">
    <source>
        <dbReference type="EMBL" id="KHE92082.1"/>
    </source>
</evidence>
<protein>
    <submittedName>
        <fullName evidence="3">Uncharacterized protein</fullName>
    </submittedName>
</protein>
<evidence type="ECO:0000256" key="2">
    <source>
        <dbReference type="SAM" id="Phobius"/>
    </source>
</evidence>
<feature type="coiled-coil region" evidence="1">
    <location>
        <begin position="65"/>
        <end position="134"/>
    </location>
</feature>
<name>A0A0B0EG66_9BACT</name>
<dbReference type="Proteomes" id="UP000030652">
    <property type="component" value="Unassembled WGS sequence"/>
</dbReference>
<dbReference type="AlphaFoldDB" id="A0A0B0EG66"/>
<proteinExistence type="predicted"/>
<evidence type="ECO:0000256" key="1">
    <source>
        <dbReference type="SAM" id="Coils"/>
    </source>
</evidence>
<organism evidence="3 4">
    <name type="scientific">Candidatus Scalindua brodae</name>
    <dbReference type="NCBI Taxonomy" id="237368"/>
    <lineage>
        <taxon>Bacteria</taxon>
        <taxon>Pseudomonadati</taxon>
        <taxon>Planctomycetota</taxon>
        <taxon>Candidatus Brocadiia</taxon>
        <taxon>Candidatus Brocadiales</taxon>
        <taxon>Candidatus Scalinduaceae</taxon>
        <taxon>Candidatus Scalindua</taxon>
    </lineage>
</organism>
<feature type="transmembrane region" description="Helical" evidence="2">
    <location>
        <begin position="6"/>
        <end position="31"/>
    </location>
</feature>
<dbReference type="EMBL" id="JRYO01000152">
    <property type="protein sequence ID" value="KHE92082.1"/>
    <property type="molecule type" value="Genomic_DNA"/>
</dbReference>
<reference evidence="3 4" key="1">
    <citation type="submission" date="2014-10" db="EMBL/GenBank/DDBJ databases">
        <title>Draft genome of anammox bacterium scalindua brodae, obtained using differential coverage binning of sequence data from two enrichment reactors.</title>
        <authorList>
            <person name="Speth D.R."/>
            <person name="Russ L."/>
            <person name="Kartal B."/>
            <person name="Op den Camp H.J."/>
            <person name="Dutilh B.E."/>
            <person name="Jetten M.S."/>
        </authorList>
    </citation>
    <scope>NUCLEOTIDE SEQUENCE [LARGE SCALE GENOMIC DNA]</scope>
    <source>
        <strain evidence="3">RU1</strain>
    </source>
</reference>
<sequence>MATGKVKIFATTTALFAVCAIIFFTLSITAIGKYTGQLKRVHHMEQQILAGKTEILKVPEMIGQVRKADKTKKNLENQVAELTEANEEFDVELAELQKELTIMTVAKLVLEVDKAGYTKNLVEARQAVRELREEMGTNDGGTRIDELDEIEKTLIESSH</sequence>
<keyword evidence="2" id="KW-1133">Transmembrane helix</keyword>
<gene>
    <name evidence="3" type="ORF">SCABRO_02133</name>
</gene>
<evidence type="ECO:0000313" key="4">
    <source>
        <dbReference type="Proteomes" id="UP000030652"/>
    </source>
</evidence>
<accession>A0A0B0EG66</accession>